<proteinExistence type="inferred from homology"/>
<reference evidence="8" key="1">
    <citation type="journal article" date="2023" name="Insect Mol. Biol.">
        <title>Genome sequencing provides insights into the evolution of gene families encoding plant cell wall-degrading enzymes in longhorned beetles.</title>
        <authorList>
            <person name="Shin N.R."/>
            <person name="Okamura Y."/>
            <person name="Kirsch R."/>
            <person name="Pauchet Y."/>
        </authorList>
    </citation>
    <scope>NUCLEOTIDE SEQUENCE</scope>
    <source>
        <strain evidence="8">MMC_N1</strain>
    </source>
</reference>
<comment type="similarity">
    <text evidence="1">Belongs to the class I-like SAM-binding methyltransferase superfamily. RNA methyltransferase RlmE family.</text>
</comment>
<keyword evidence="9" id="KW-1185">Reference proteome</keyword>
<evidence type="ECO:0000313" key="8">
    <source>
        <dbReference type="EMBL" id="KAJ8978612.1"/>
    </source>
</evidence>
<dbReference type="PANTHER" id="PTHR10920:SF18">
    <property type="entry name" value="RRNA METHYLTRANSFERASE 2, MITOCHONDRIAL"/>
    <property type="match status" value="1"/>
</dbReference>
<evidence type="ECO:0000259" key="7">
    <source>
        <dbReference type="Pfam" id="PF01728"/>
    </source>
</evidence>
<evidence type="ECO:0000256" key="2">
    <source>
        <dbReference type="ARBA" id="ARBA00022552"/>
    </source>
</evidence>
<evidence type="ECO:0000313" key="9">
    <source>
        <dbReference type="Proteomes" id="UP001162164"/>
    </source>
</evidence>
<dbReference type="InterPro" id="IPR029063">
    <property type="entry name" value="SAM-dependent_MTases_sf"/>
</dbReference>
<feature type="non-terminal residue" evidence="8">
    <location>
        <position position="1"/>
    </location>
</feature>
<gene>
    <name evidence="8" type="ORF">NQ317_010070</name>
</gene>
<evidence type="ECO:0000256" key="4">
    <source>
        <dbReference type="ARBA" id="ARBA00022679"/>
    </source>
</evidence>
<organism evidence="8 9">
    <name type="scientific">Molorchus minor</name>
    <dbReference type="NCBI Taxonomy" id="1323400"/>
    <lineage>
        <taxon>Eukaryota</taxon>
        <taxon>Metazoa</taxon>
        <taxon>Ecdysozoa</taxon>
        <taxon>Arthropoda</taxon>
        <taxon>Hexapoda</taxon>
        <taxon>Insecta</taxon>
        <taxon>Pterygota</taxon>
        <taxon>Neoptera</taxon>
        <taxon>Endopterygota</taxon>
        <taxon>Coleoptera</taxon>
        <taxon>Polyphaga</taxon>
        <taxon>Cucujiformia</taxon>
        <taxon>Chrysomeloidea</taxon>
        <taxon>Cerambycidae</taxon>
        <taxon>Lamiinae</taxon>
        <taxon>Monochamini</taxon>
        <taxon>Molorchus</taxon>
    </lineage>
</organism>
<sequence length="184" mass="20449">KSIPKRHKIKKLKAQVLITGFQDSYQIHTCRSAFKLLEIDDRFKILYPGSIVLDCGAAPGSWTQIAVQRVNSNGANGATLFGNMDFTTPESQKTLTDFLKGEKVHVVISDMAPNATGVKHLDKENIIKLCYAALKFAVQMSVKDASLLVKLWQCEDMKKLVDDISRFYSNVKVVKPNASRSDSA</sequence>
<dbReference type="PANTHER" id="PTHR10920">
    <property type="entry name" value="RIBOSOMAL RNA METHYLTRANSFERASE"/>
    <property type="match status" value="1"/>
</dbReference>
<dbReference type="Gene3D" id="3.40.50.150">
    <property type="entry name" value="Vaccinia Virus protein VP39"/>
    <property type="match status" value="1"/>
</dbReference>
<evidence type="ECO:0000256" key="6">
    <source>
        <dbReference type="ARBA" id="ARBA00041184"/>
    </source>
</evidence>
<comment type="caution">
    <text evidence="8">The sequence shown here is derived from an EMBL/GenBank/DDBJ whole genome shotgun (WGS) entry which is preliminary data.</text>
</comment>
<dbReference type="SUPFAM" id="SSF53335">
    <property type="entry name" value="S-adenosyl-L-methionine-dependent methyltransferases"/>
    <property type="match status" value="1"/>
</dbReference>
<dbReference type="EMBL" id="JAPWTJ010000418">
    <property type="protein sequence ID" value="KAJ8978612.1"/>
    <property type="molecule type" value="Genomic_DNA"/>
</dbReference>
<dbReference type="Proteomes" id="UP001162164">
    <property type="component" value="Unassembled WGS sequence"/>
</dbReference>
<evidence type="ECO:0000256" key="3">
    <source>
        <dbReference type="ARBA" id="ARBA00022603"/>
    </source>
</evidence>
<protein>
    <recommendedName>
        <fullName evidence="6">rRNA methyltransferase 2, mitochondrial</fullName>
    </recommendedName>
</protein>
<evidence type="ECO:0000256" key="1">
    <source>
        <dbReference type="ARBA" id="ARBA00009258"/>
    </source>
</evidence>
<keyword evidence="5" id="KW-0949">S-adenosyl-L-methionine</keyword>
<dbReference type="InterPro" id="IPR002877">
    <property type="entry name" value="RNA_MeTrfase_FtsJ_dom"/>
</dbReference>
<keyword evidence="4" id="KW-0808">Transferase</keyword>
<name>A0ABQ9JL51_9CUCU</name>
<dbReference type="InterPro" id="IPR050082">
    <property type="entry name" value="RNA_methyltr_RlmE"/>
</dbReference>
<dbReference type="Pfam" id="PF01728">
    <property type="entry name" value="FtsJ"/>
    <property type="match status" value="1"/>
</dbReference>
<keyword evidence="3" id="KW-0489">Methyltransferase</keyword>
<feature type="domain" description="Ribosomal RNA methyltransferase FtsJ" evidence="7">
    <location>
        <begin position="30"/>
        <end position="183"/>
    </location>
</feature>
<evidence type="ECO:0000256" key="5">
    <source>
        <dbReference type="ARBA" id="ARBA00022691"/>
    </source>
</evidence>
<keyword evidence="2" id="KW-0698">rRNA processing</keyword>
<accession>A0ABQ9JL51</accession>